<feature type="compositionally biased region" description="Basic residues" evidence="2">
    <location>
        <begin position="379"/>
        <end position="397"/>
    </location>
</feature>
<dbReference type="EMBL" id="GANO01003829">
    <property type="protein sequence ID" value="JAB56042.1"/>
    <property type="molecule type" value="mRNA"/>
</dbReference>
<feature type="compositionally biased region" description="Basic and acidic residues" evidence="2">
    <location>
        <begin position="647"/>
        <end position="660"/>
    </location>
</feature>
<feature type="compositionally biased region" description="Basic residues" evidence="2">
    <location>
        <begin position="150"/>
        <end position="160"/>
    </location>
</feature>
<reference evidence="3" key="1">
    <citation type="journal article" date="2014" name="Insect Biochem. Mol. Biol.">
        <title>An insight into the sialome of the frog biting fly, Corethrella appendiculata.</title>
        <authorList>
            <person name="Ribeiro J.M.C."/>
            <person name="Chagas A.C."/>
            <person name="Pham V.M."/>
            <person name="Lounibos L.P."/>
            <person name="Calvo E."/>
        </authorList>
    </citation>
    <scope>NUCLEOTIDE SEQUENCE</scope>
    <source>
        <tissue evidence="3">Salivary glands</tissue>
    </source>
</reference>
<feature type="compositionally biased region" description="Basic and acidic residues" evidence="2">
    <location>
        <begin position="538"/>
        <end position="639"/>
    </location>
</feature>
<protein>
    <submittedName>
        <fullName evidence="3">Putative cytoplasm</fullName>
    </submittedName>
</protein>
<feature type="compositionally biased region" description="Basic residues" evidence="2">
    <location>
        <begin position="251"/>
        <end position="261"/>
    </location>
</feature>
<feature type="compositionally biased region" description="Low complexity" evidence="2">
    <location>
        <begin position="997"/>
        <end position="1017"/>
    </location>
</feature>
<dbReference type="GO" id="GO:0036396">
    <property type="term" value="C:RNA N6-methyladenosine methyltransferase complex"/>
    <property type="evidence" value="ECO:0007669"/>
    <property type="project" value="InterPro"/>
</dbReference>
<dbReference type="InterPro" id="IPR040427">
    <property type="entry name" value="Flacc"/>
</dbReference>
<evidence type="ECO:0000313" key="3">
    <source>
        <dbReference type="EMBL" id="JAB56042.1"/>
    </source>
</evidence>
<feature type="compositionally biased region" description="Low complexity" evidence="2">
    <location>
        <begin position="335"/>
        <end position="344"/>
    </location>
</feature>
<feature type="compositionally biased region" description="Low complexity" evidence="2">
    <location>
        <begin position="132"/>
        <end position="149"/>
    </location>
</feature>
<feature type="compositionally biased region" description="Basic and acidic residues" evidence="2">
    <location>
        <begin position="402"/>
        <end position="415"/>
    </location>
</feature>
<feature type="compositionally biased region" description="Basic and acidic residues" evidence="2">
    <location>
        <begin position="444"/>
        <end position="475"/>
    </location>
</feature>
<feature type="compositionally biased region" description="Polar residues" evidence="2">
    <location>
        <begin position="921"/>
        <end position="935"/>
    </location>
</feature>
<dbReference type="GO" id="GO:0016556">
    <property type="term" value="P:mRNA modification"/>
    <property type="evidence" value="ECO:0007669"/>
    <property type="project" value="InterPro"/>
</dbReference>
<feature type="region of interest" description="Disordered" evidence="2">
    <location>
        <begin position="895"/>
        <end position="1017"/>
    </location>
</feature>
<evidence type="ECO:0000256" key="1">
    <source>
        <dbReference type="SAM" id="Coils"/>
    </source>
</evidence>
<feature type="region of interest" description="Disordered" evidence="2">
    <location>
        <begin position="132"/>
        <end position="182"/>
    </location>
</feature>
<feature type="compositionally biased region" description="Low complexity" evidence="2">
    <location>
        <begin position="221"/>
        <end position="248"/>
    </location>
</feature>
<organism evidence="3">
    <name type="scientific">Corethrella appendiculata</name>
    <dbReference type="NCBI Taxonomy" id="1370023"/>
    <lineage>
        <taxon>Eukaryota</taxon>
        <taxon>Metazoa</taxon>
        <taxon>Ecdysozoa</taxon>
        <taxon>Arthropoda</taxon>
        <taxon>Hexapoda</taxon>
        <taxon>Insecta</taxon>
        <taxon>Pterygota</taxon>
        <taxon>Neoptera</taxon>
        <taxon>Endopterygota</taxon>
        <taxon>Diptera</taxon>
        <taxon>Nematocera</taxon>
        <taxon>Culicoidea</taxon>
        <taxon>Chaoboridae</taxon>
        <taxon>Corethrella</taxon>
    </lineage>
</organism>
<feature type="region of interest" description="Disordered" evidence="2">
    <location>
        <begin position="56"/>
        <end position="88"/>
    </location>
</feature>
<keyword evidence="1" id="KW-0175">Coiled coil</keyword>
<feature type="compositionally biased region" description="Basic residues" evidence="2">
    <location>
        <begin position="291"/>
        <end position="307"/>
    </location>
</feature>
<feature type="compositionally biased region" description="Acidic residues" evidence="2">
    <location>
        <begin position="968"/>
        <end position="986"/>
    </location>
</feature>
<feature type="coiled-coil region" evidence="1">
    <location>
        <begin position="1135"/>
        <end position="1170"/>
    </location>
</feature>
<dbReference type="PANTHER" id="PTHR38563">
    <property type="entry name" value="FL(2)D-ASSOCIATED COMPLEX COMPONENT"/>
    <property type="match status" value="1"/>
</dbReference>
<accession>U5ERA1</accession>
<feature type="region of interest" description="Disordered" evidence="2">
    <location>
        <begin position="216"/>
        <end position="660"/>
    </location>
</feature>
<name>U5ERA1_9DIPT</name>
<feature type="compositionally biased region" description="Basic and acidic residues" evidence="2">
    <location>
        <begin position="482"/>
        <end position="528"/>
    </location>
</feature>
<dbReference type="PANTHER" id="PTHR38563:SF1">
    <property type="entry name" value="FL(2)D-ASSOCIATED COMPLEX COMPONENT"/>
    <property type="match status" value="1"/>
</dbReference>
<feature type="region of interest" description="Disordered" evidence="2">
    <location>
        <begin position="673"/>
        <end position="746"/>
    </location>
</feature>
<feature type="compositionally biased region" description="Basic and acidic residues" evidence="2">
    <location>
        <begin position="347"/>
        <end position="378"/>
    </location>
</feature>
<feature type="compositionally biased region" description="Polar residues" evidence="2">
    <location>
        <begin position="164"/>
        <end position="177"/>
    </location>
</feature>
<evidence type="ECO:0000256" key="2">
    <source>
        <dbReference type="SAM" id="MobiDB-lite"/>
    </source>
</evidence>
<feature type="compositionally biased region" description="Basic and acidic residues" evidence="2">
    <location>
        <begin position="691"/>
        <end position="714"/>
    </location>
</feature>
<feature type="compositionally biased region" description="Low complexity" evidence="2">
    <location>
        <begin position="895"/>
        <end position="910"/>
    </location>
</feature>
<sequence length="1308" mass="150035">MSTPVRVKLELPKAKVLTKNRLSVFQRLGTKKLSTAPKSTSIDTQQSVLEAVRQITLPSPEPEPIEEEIPEPPPPPPPKKIPERAQKAADAINSAILSRQTNSPSVTVATAVTTTSTNQEIIATASSITAETISTSSTSIQIQTNSTSNSKHHHHHHQHHQYQPEPQTNWDQSSLENADQDLLEKKRLELQQELKLQLEMDASSKKKEAVLLRRTKKIARSSTSSDSTSSSGSDSSSDDSSSSTSTSSRESRRKKIKRGMRPRRDSSSSSDHTKKKKHLKKMSGEAAKKMSQAKKAAHLAARARMKKQCAIAGSPSVGHVSRKMIRSSVSPTSQKVAAKLAMKSKLMKKEKMHLLDAREQRAREKERELQLREKEKLHYRSKSPTRYRSSRSPRRRSPSSPQRREMKKKSPERRMASSPPRYDSKRRRDRSDERSVDRTTSGRSAKELQMRRHEEERRARLAEREAARNKERAEALARCQARQRERERIAAEKQRLLREREGNVGGLEKPDKHRPVERLLPRPADRARALAAARSPRKSLERGRSRSPRSYDKVRSDRGAYIDHGDRQTRNDPETRTRDYRVRRDESPYERQPREYREEDHGYEEHVPTRSDRRHTHDYSSRGEYDNQRRHDGESEWREQPSTSSSRYDRSDHSQADWDRGAVAHEADAYQNTQRDWNEHQWGEGDQTGWRPKDKDRADWKRSNWNDQHHEEHMQGGPPPPPQHVQHPPRHRWQPPSGGPIDQQHPMEYHPRQKMVPKEMMGGERPMYRRHNPHHPGAMFHPRKPHMQMQPNRFPTPNKYSLNRTQTGQQIYTPRGQHVMMRHVMMTVGDPQPQIISHQLPTQQIDTMSKNLPSVGGVKDESSSITLVQPQAIQQLSQQQQSTVVAAAANTNTTTIITTQTPPQTMVTPPTEDEASKQEHQMTSTDQSTLNPQHQQPEEEADDDEKNQQEIQSNDAVAATQQQQQPNDDNEEDEDNLSEISDDPDEILTREEENVEQAQDQTEFTDDQQQTQIPQALTQQSQLAAGTNLELQNQDSNLNEQLDNDVNAAKLHANKELKEEMDLDFEEISDGELEEETKFKVGDALGVDWASLVEESRRLANQKHNLKTMPISARKRWRSHHILLDIGISVKYAGEQFAKDTILQAKQKLKQELEELKQVKKETIKNSANAFDQNCFGGVKIKQEKLDEDEQAAAAAATMKLEPKCEEKPEIELDLNENELLTHPVADIQVSLREKIEQRKNLIMNATGQYSRALSARRDLQIRRQLCGFPIKENYERAELQNTPVSSELQEMALKLFQRTIQNKIKVQ</sequence>
<proteinExistence type="evidence at transcript level"/>